<feature type="coiled-coil region" evidence="1">
    <location>
        <begin position="194"/>
        <end position="284"/>
    </location>
</feature>
<dbReference type="AlphaFoldDB" id="A0A8H3PJL5"/>
<feature type="compositionally biased region" description="Polar residues" evidence="2">
    <location>
        <begin position="62"/>
        <end position="79"/>
    </location>
</feature>
<feature type="compositionally biased region" description="Polar residues" evidence="2">
    <location>
        <begin position="324"/>
        <end position="334"/>
    </location>
</feature>
<sequence length="655" mass="73132">MDSQEQQDQPKEGDHPAGNTATPKSSLYGRPGLWSRTEGGAGTPPGFIMDPRASLMPHLNPGVTQSQSQSTVKGDTSGQVGIDDEEDQDSDREERFAFPTPRGQGDMKKPKPPPRFDEAGDDGLAEASTRRQEKGKHPVHIARRFTIEPGDQEDEVLLTDTTEDEANSIQAIVTSVDDFVQSANQSPEKWRDALRNMIENVQICRENIAMLQQQNDMSAKDTAEAQAKSRALTNQLNSLTNQLRDANIRVTNEEKATARVRRLRDRYREAAEDLVRENEQLKVTIATAATSAQPQDEDLDSDDEIHREEIRSRHGTAPPASINLRGSNRQQRSHTPATATGTGVGTTTTGILVSNNKRYPDVPNFHGSKEDRHMWDSWRMHLYSKFRQSAGEFPTNQDKIDYVRDHCKDTAFDVIKTRADMSYNNPNPYTHVDEMVMELDAMFGTYDKVAKSDAELHDPNFGMGLKEKKETFETFYARFSAAIAPLDYSDTLKMSNLKRLINTRLRYRISGENFSTYRELVARLRHIAADLEAIDKTVPNKDNKSGNGQGSGGVSNQGQNNSSKGGNNNRPGNSRQGSSYQGSGYKYPKPLIDRIVKENRCWKCLKPGHRSGDRNAPCKDDGPLNKDQVEVMMKTMGVETVEEPSPSELPGKSEN</sequence>
<feature type="compositionally biased region" description="Basic and acidic residues" evidence="2">
    <location>
        <begin position="105"/>
        <end position="118"/>
    </location>
</feature>
<evidence type="ECO:0000256" key="1">
    <source>
        <dbReference type="SAM" id="Coils"/>
    </source>
</evidence>
<dbReference type="EMBL" id="CAJPDT010000375">
    <property type="protein sequence ID" value="CAF9942961.1"/>
    <property type="molecule type" value="Genomic_DNA"/>
</dbReference>
<gene>
    <name evidence="3" type="ORF">IMSHALPRED_006321</name>
</gene>
<dbReference type="Proteomes" id="UP000664534">
    <property type="component" value="Unassembled WGS sequence"/>
</dbReference>
<keyword evidence="1" id="KW-0175">Coiled coil</keyword>
<protein>
    <submittedName>
        <fullName evidence="3">Uncharacterized protein</fullName>
    </submittedName>
</protein>
<feature type="compositionally biased region" description="Acidic residues" evidence="2">
    <location>
        <begin position="82"/>
        <end position="91"/>
    </location>
</feature>
<feature type="region of interest" description="Disordered" evidence="2">
    <location>
        <begin position="606"/>
        <end position="627"/>
    </location>
</feature>
<keyword evidence="4" id="KW-1185">Reference proteome</keyword>
<evidence type="ECO:0000313" key="3">
    <source>
        <dbReference type="EMBL" id="CAF9942961.1"/>
    </source>
</evidence>
<accession>A0A8H3PJL5</accession>
<evidence type="ECO:0000313" key="4">
    <source>
        <dbReference type="Proteomes" id="UP000664534"/>
    </source>
</evidence>
<dbReference type="OrthoDB" id="5426567at2759"/>
<organism evidence="3 4">
    <name type="scientific">Imshaugia aleurites</name>
    <dbReference type="NCBI Taxonomy" id="172621"/>
    <lineage>
        <taxon>Eukaryota</taxon>
        <taxon>Fungi</taxon>
        <taxon>Dikarya</taxon>
        <taxon>Ascomycota</taxon>
        <taxon>Pezizomycotina</taxon>
        <taxon>Lecanoromycetes</taxon>
        <taxon>OSLEUM clade</taxon>
        <taxon>Lecanoromycetidae</taxon>
        <taxon>Lecanorales</taxon>
        <taxon>Lecanorineae</taxon>
        <taxon>Parmeliaceae</taxon>
        <taxon>Imshaugia</taxon>
    </lineage>
</organism>
<feature type="region of interest" description="Disordered" evidence="2">
    <location>
        <begin position="1"/>
        <end position="138"/>
    </location>
</feature>
<reference evidence="3" key="1">
    <citation type="submission" date="2021-03" db="EMBL/GenBank/DDBJ databases">
        <authorList>
            <person name="Tagirdzhanova G."/>
        </authorList>
    </citation>
    <scope>NUCLEOTIDE SEQUENCE</scope>
</reference>
<feature type="compositionally biased region" description="Basic and acidic residues" evidence="2">
    <location>
        <begin position="610"/>
        <end position="627"/>
    </location>
</feature>
<feature type="region of interest" description="Disordered" evidence="2">
    <location>
        <begin position="310"/>
        <end position="348"/>
    </location>
</feature>
<feature type="compositionally biased region" description="Low complexity" evidence="2">
    <location>
        <begin position="335"/>
        <end position="348"/>
    </location>
</feature>
<name>A0A8H3PJL5_9LECA</name>
<feature type="compositionally biased region" description="Low complexity" evidence="2">
    <location>
        <begin position="556"/>
        <end position="585"/>
    </location>
</feature>
<feature type="region of interest" description="Disordered" evidence="2">
    <location>
        <begin position="538"/>
        <end position="587"/>
    </location>
</feature>
<comment type="caution">
    <text evidence="3">The sequence shown here is derived from an EMBL/GenBank/DDBJ whole genome shotgun (WGS) entry which is preliminary data.</text>
</comment>
<evidence type="ECO:0000256" key="2">
    <source>
        <dbReference type="SAM" id="MobiDB-lite"/>
    </source>
</evidence>
<proteinExistence type="predicted"/>